<keyword evidence="4" id="KW-0690">Ribosome biogenesis</keyword>
<keyword evidence="4" id="KW-0460">Magnesium</keyword>
<keyword evidence="4" id="KW-0698">rRNA processing</keyword>
<organism evidence="6 7">
    <name type="scientific">Selenomonas timonae</name>
    <dbReference type="NCBI Taxonomy" id="2754044"/>
    <lineage>
        <taxon>Bacteria</taxon>
        <taxon>Bacillati</taxon>
        <taxon>Bacillota</taxon>
        <taxon>Negativicutes</taxon>
        <taxon>Selenomonadales</taxon>
        <taxon>Selenomonadaceae</taxon>
        <taxon>Selenomonas</taxon>
    </lineage>
</organism>
<keyword evidence="7" id="KW-1185">Reference proteome</keyword>
<keyword evidence="4" id="KW-0699">rRNA-binding</keyword>
<feature type="domain" description="RNase III" evidence="5">
    <location>
        <begin position="38"/>
        <end position="134"/>
    </location>
</feature>
<evidence type="ECO:0000256" key="2">
    <source>
        <dbReference type="ARBA" id="ARBA00022759"/>
    </source>
</evidence>
<reference evidence="6 7" key="1">
    <citation type="submission" date="2020-07" db="EMBL/GenBank/DDBJ databases">
        <title>Complete genome and description of Selenomonas timonensis sp. nov., a new bacterium isolated from a gingivitis subject.</title>
        <authorList>
            <person name="Antezack A."/>
        </authorList>
    </citation>
    <scope>NUCLEOTIDE SEQUENCE [LARGE SCALE GENOMIC DNA]</scope>
    <source>
        <strain evidence="6 7">Marseille-Q3039</strain>
    </source>
</reference>
<sequence>MKFERFQQLVRMMFLPDEAGNIRTRYEDVDAASVHPLVLAYVGDAYFHLYVRMRLLSYEQAQVQALHAFSAQIVSALWQARAYRGISEMLTEEEQTIYRRARNTKSHAPRSASVADYHTSTGFEALLGSLYIRGERERLEEITEAAFQIIAKEMMENIQREQHDGN</sequence>
<evidence type="ECO:0000256" key="1">
    <source>
        <dbReference type="ARBA" id="ARBA00022722"/>
    </source>
</evidence>
<proteinExistence type="inferred from homology"/>
<comment type="subunit">
    <text evidence="4">Homodimer.</text>
</comment>
<name>A0A7G7VHM8_9FIRM</name>
<dbReference type="GO" id="GO:0005737">
    <property type="term" value="C:cytoplasm"/>
    <property type="evidence" value="ECO:0007669"/>
    <property type="project" value="UniProtKB-SubCell"/>
</dbReference>
<comment type="function">
    <text evidence="4">Involved in correct processing of both the 5' and 3' ends of 23S rRNA precursor. Processes 30S rRNA precursor transcript even in absence of ribonuclease 3 (Rnc); Rnc processes 30S rRNA into smaller rRNA precursors.</text>
</comment>
<dbReference type="PANTHER" id="PTHR34276:SF1">
    <property type="entry name" value="MINI-RIBONUCLEASE 3"/>
    <property type="match status" value="1"/>
</dbReference>
<keyword evidence="2 4" id="KW-0255">Endonuclease</keyword>
<dbReference type="Proteomes" id="UP000515480">
    <property type="component" value="Chromosome"/>
</dbReference>
<dbReference type="PANTHER" id="PTHR34276">
    <property type="entry name" value="MINI-RIBONUCLEASE 3"/>
    <property type="match status" value="1"/>
</dbReference>
<dbReference type="InterPro" id="IPR008226">
    <property type="entry name" value="Mini3_fam"/>
</dbReference>
<accession>A0A7G7VHM8</accession>
<comment type="cofactor">
    <cofactor evidence="4">
        <name>Mg(2+)</name>
        <dbReference type="ChEBI" id="CHEBI:18420"/>
    </cofactor>
</comment>
<dbReference type="Gene3D" id="1.10.1520.10">
    <property type="entry name" value="Ribonuclease III domain"/>
    <property type="match status" value="1"/>
</dbReference>
<gene>
    <name evidence="4" type="primary">mrnC</name>
    <name evidence="6" type="ORF">H1B31_06890</name>
</gene>
<comment type="subcellular location">
    <subcellularLocation>
        <location evidence="4">Cytoplasm</location>
    </subcellularLocation>
</comment>
<protein>
    <recommendedName>
        <fullName evidence="4">Mini-ribonuclease 3</fullName>
        <shortName evidence="4">Mini-3</shortName>
        <shortName evidence="4">Mini-RNase 3</shortName>
        <ecNumber evidence="4">3.1.26.-</ecNumber>
    </recommendedName>
    <alternativeName>
        <fullName evidence="4">Mini-RNase III</fullName>
        <shortName evidence="4">Mini-III</shortName>
    </alternativeName>
</protein>
<evidence type="ECO:0000259" key="5">
    <source>
        <dbReference type="Pfam" id="PF00636"/>
    </source>
</evidence>
<evidence type="ECO:0000313" key="7">
    <source>
        <dbReference type="Proteomes" id="UP000515480"/>
    </source>
</evidence>
<dbReference type="GO" id="GO:0006364">
    <property type="term" value="P:rRNA processing"/>
    <property type="evidence" value="ECO:0007669"/>
    <property type="project" value="UniProtKB-UniRule"/>
</dbReference>
<evidence type="ECO:0000256" key="4">
    <source>
        <dbReference type="HAMAP-Rule" id="MF_01468"/>
    </source>
</evidence>
<dbReference type="EC" id="3.1.26.-" evidence="4"/>
<dbReference type="KEGG" id="stim:H1B31_06890"/>
<dbReference type="Pfam" id="PF00636">
    <property type="entry name" value="Ribonuclease_3"/>
    <property type="match status" value="1"/>
</dbReference>
<dbReference type="SUPFAM" id="SSF69065">
    <property type="entry name" value="RNase III domain-like"/>
    <property type="match status" value="1"/>
</dbReference>
<evidence type="ECO:0000256" key="3">
    <source>
        <dbReference type="ARBA" id="ARBA00022801"/>
    </source>
</evidence>
<dbReference type="AlphaFoldDB" id="A0A7G7VHM8"/>
<dbReference type="InterPro" id="IPR000999">
    <property type="entry name" value="RNase_III_dom"/>
</dbReference>
<keyword evidence="4" id="KW-0694">RNA-binding</keyword>
<dbReference type="EMBL" id="CP060204">
    <property type="protein sequence ID" value="QNH53621.1"/>
    <property type="molecule type" value="Genomic_DNA"/>
</dbReference>
<dbReference type="GO" id="GO:0019843">
    <property type="term" value="F:rRNA binding"/>
    <property type="evidence" value="ECO:0007669"/>
    <property type="project" value="UniProtKB-UniRule"/>
</dbReference>
<keyword evidence="4" id="KW-0963">Cytoplasm</keyword>
<dbReference type="GO" id="GO:0004525">
    <property type="term" value="F:ribonuclease III activity"/>
    <property type="evidence" value="ECO:0007669"/>
    <property type="project" value="InterPro"/>
</dbReference>
<evidence type="ECO:0000313" key="6">
    <source>
        <dbReference type="EMBL" id="QNH53621.1"/>
    </source>
</evidence>
<dbReference type="InterPro" id="IPR036389">
    <property type="entry name" value="RNase_III_sf"/>
</dbReference>
<comment type="similarity">
    <text evidence="4">Belongs to the MrnC RNase family.</text>
</comment>
<keyword evidence="1 4" id="KW-0540">Nuclease</keyword>
<dbReference type="RefSeq" id="WP_009655690.1">
    <property type="nucleotide sequence ID" value="NZ_CP060204.1"/>
</dbReference>
<feature type="active site" evidence="4">
    <location>
        <position position="44"/>
    </location>
</feature>
<keyword evidence="3 4" id="KW-0378">Hydrolase</keyword>
<dbReference type="HAMAP" id="MF_01468">
    <property type="entry name" value="RNase_Mini_III"/>
    <property type="match status" value="1"/>
</dbReference>